<feature type="chain" id="PRO_5047290632" description="DUF11 domain-containing protein" evidence="1">
    <location>
        <begin position="21"/>
        <end position="154"/>
    </location>
</feature>
<keyword evidence="1" id="KW-0732">Signal</keyword>
<reference evidence="3 4" key="1">
    <citation type="submission" date="2021-03" db="EMBL/GenBank/DDBJ databases">
        <title>Sequencing the genomes of 1000 actinobacteria strains.</title>
        <authorList>
            <person name="Klenk H.-P."/>
        </authorList>
    </citation>
    <scope>NUCLEOTIDE SEQUENCE [LARGE SCALE GENOMIC DNA]</scope>
    <source>
        <strain evidence="3 4">DSM 45510</strain>
    </source>
</reference>
<feature type="signal peptide" evidence="1">
    <location>
        <begin position="1"/>
        <end position="20"/>
    </location>
</feature>
<sequence length="154" mass="15418">MFPIALMLTAGLLVPVSPGAADLSIGMTALPGSVLPGARYEVSVTNLGPDPVTSARVVVALDPRVTSGAAAPCVLDTAADTMTCDFGPVQAGGTAAMAGWVYYTYGGPPTLSATATRTASTPVDPGPANDAATVTCWYFGSPGLPPPPLPPLWC</sequence>
<gene>
    <name evidence="3" type="ORF">JOM49_005928</name>
</gene>
<dbReference type="InterPro" id="IPR001434">
    <property type="entry name" value="OmcB-like_DUF11"/>
</dbReference>
<keyword evidence="4" id="KW-1185">Reference proteome</keyword>
<dbReference type="EMBL" id="JAGGMS010000001">
    <property type="protein sequence ID" value="MBP2184402.1"/>
    <property type="molecule type" value="Genomic_DNA"/>
</dbReference>
<protein>
    <recommendedName>
        <fullName evidence="2">DUF11 domain-containing protein</fullName>
    </recommendedName>
</protein>
<proteinExistence type="predicted"/>
<evidence type="ECO:0000259" key="2">
    <source>
        <dbReference type="Pfam" id="PF01345"/>
    </source>
</evidence>
<organism evidence="3 4">
    <name type="scientific">Amycolatopsis magusensis</name>
    <dbReference type="NCBI Taxonomy" id="882444"/>
    <lineage>
        <taxon>Bacteria</taxon>
        <taxon>Bacillati</taxon>
        <taxon>Actinomycetota</taxon>
        <taxon>Actinomycetes</taxon>
        <taxon>Pseudonocardiales</taxon>
        <taxon>Pseudonocardiaceae</taxon>
        <taxon>Amycolatopsis</taxon>
    </lineage>
</organism>
<name>A0ABS4PY90_9PSEU</name>
<accession>A0ABS4PY90</accession>
<evidence type="ECO:0000256" key="1">
    <source>
        <dbReference type="SAM" id="SignalP"/>
    </source>
</evidence>
<feature type="domain" description="DUF11" evidence="2">
    <location>
        <begin position="22"/>
        <end position="135"/>
    </location>
</feature>
<dbReference type="Proteomes" id="UP000741013">
    <property type="component" value="Unassembled WGS sequence"/>
</dbReference>
<comment type="caution">
    <text evidence="3">The sequence shown here is derived from an EMBL/GenBank/DDBJ whole genome shotgun (WGS) entry which is preliminary data.</text>
</comment>
<evidence type="ECO:0000313" key="4">
    <source>
        <dbReference type="Proteomes" id="UP000741013"/>
    </source>
</evidence>
<dbReference type="Pfam" id="PF01345">
    <property type="entry name" value="DUF11"/>
    <property type="match status" value="1"/>
</dbReference>
<evidence type="ECO:0000313" key="3">
    <source>
        <dbReference type="EMBL" id="MBP2184402.1"/>
    </source>
</evidence>
<dbReference type="RefSeq" id="WP_209667422.1">
    <property type="nucleotide sequence ID" value="NZ_JAGGMS010000001.1"/>
</dbReference>